<dbReference type="CDD" id="cd00531">
    <property type="entry name" value="NTF2_like"/>
    <property type="match status" value="1"/>
</dbReference>
<protein>
    <submittedName>
        <fullName evidence="2">Nuclear transport factor 2 family protein</fullName>
    </submittedName>
</protein>
<sequence length="150" mass="16546">MDLETPVNMELVDRAAIVDVVVGYATAVDTRDWTSLAALFTEDAHWVYPQAGEDVVGHAAIVARVGSGIDRLDATQHLLGNHVVAVDGELARHVCYFHAQHVLRGLPDGELFLGGGRYEDQLRRTAQGWRLSRRTIVSVWHEGNSAVVRH</sequence>
<evidence type="ECO:0000313" key="3">
    <source>
        <dbReference type="Proteomes" id="UP000279275"/>
    </source>
</evidence>
<dbReference type="OrthoDB" id="4555743at2"/>
<feature type="domain" description="SnoaL-like" evidence="1">
    <location>
        <begin position="10"/>
        <end position="135"/>
    </location>
</feature>
<dbReference type="EMBL" id="RFFH01000007">
    <property type="protein sequence ID" value="RMI31220.1"/>
    <property type="molecule type" value="Genomic_DNA"/>
</dbReference>
<dbReference type="RefSeq" id="WP_122189171.1">
    <property type="nucleotide sequence ID" value="NZ_RFFH01000007.1"/>
</dbReference>
<dbReference type="AlphaFoldDB" id="A0A3M2L3F0"/>
<comment type="caution">
    <text evidence="2">The sequence shown here is derived from an EMBL/GenBank/DDBJ whole genome shotgun (WGS) entry which is preliminary data.</text>
</comment>
<dbReference type="Pfam" id="PF13577">
    <property type="entry name" value="SnoaL_4"/>
    <property type="match status" value="1"/>
</dbReference>
<keyword evidence="3" id="KW-1185">Reference proteome</keyword>
<dbReference type="InterPro" id="IPR037401">
    <property type="entry name" value="SnoaL-like"/>
</dbReference>
<evidence type="ECO:0000313" key="2">
    <source>
        <dbReference type="EMBL" id="RMI31220.1"/>
    </source>
</evidence>
<gene>
    <name evidence="2" type="ORF">EBN03_17730</name>
</gene>
<organism evidence="2 3">
    <name type="scientific">Nocardia stercoris</name>
    <dbReference type="NCBI Taxonomy" id="2483361"/>
    <lineage>
        <taxon>Bacteria</taxon>
        <taxon>Bacillati</taxon>
        <taxon>Actinomycetota</taxon>
        <taxon>Actinomycetes</taxon>
        <taxon>Mycobacteriales</taxon>
        <taxon>Nocardiaceae</taxon>
        <taxon>Nocardia</taxon>
    </lineage>
</organism>
<proteinExistence type="predicted"/>
<dbReference type="Gene3D" id="3.10.450.50">
    <property type="match status" value="1"/>
</dbReference>
<evidence type="ECO:0000259" key="1">
    <source>
        <dbReference type="Pfam" id="PF13577"/>
    </source>
</evidence>
<dbReference type="InterPro" id="IPR032710">
    <property type="entry name" value="NTF2-like_dom_sf"/>
</dbReference>
<accession>A0A3M2L3F0</accession>
<reference evidence="2 3" key="1">
    <citation type="submission" date="2018-10" db="EMBL/GenBank/DDBJ databases">
        <title>Isolation from cow dung.</title>
        <authorList>
            <person name="Ling L."/>
        </authorList>
    </citation>
    <scope>NUCLEOTIDE SEQUENCE [LARGE SCALE GENOMIC DNA]</scope>
    <source>
        <strain evidence="2 3">NEAU-LL90</strain>
    </source>
</reference>
<name>A0A3M2L3F0_9NOCA</name>
<dbReference type="Proteomes" id="UP000279275">
    <property type="component" value="Unassembled WGS sequence"/>
</dbReference>
<dbReference type="SUPFAM" id="SSF54427">
    <property type="entry name" value="NTF2-like"/>
    <property type="match status" value="1"/>
</dbReference>